<dbReference type="Proteomes" id="UP000573001">
    <property type="component" value="Unassembled WGS sequence"/>
</dbReference>
<protein>
    <submittedName>
        <fullName evidence="1">Uncharacterized protein</fullName>
    </submittedName>
</protein>
<proteinExistence type="predicted"/>
<dbReference type="RefSeq" id="WP_175352362.1">
    <property type="nucleotide sequence ID" value="NZ_BAAAWQ010000001.1"/>
</dbReference>
<organism evidence="1 4">
    <name type="scientific">Curtobacterium pusillum</name>
    <dbReference type="NCBI Taxonomy" id="69373"/>
    <lineage>
        <taxon>Bacteria</taxon>
        <taxon>Bacillati</taxon>
        <taxon>Actinomycetota</taxon>
        <taxon>Actinomycetes</taxon>
        <taxon>Micrococcales</taxon>
        <taxon>Microbacteriaceae</taxon>
        <taxon>Curtobacterium</taxon>
    </lineage>
</organism>
<dbReference type="EMBL" id="JABMCE010000084">
    <property type="protein sequence ID" value="NUU14899.1"/>
    <property type="molecule type" value="Genomic_DNA"/>
</dbReference>
<dbReference type="AlphaFoldDB" id="A0AAW3T3N8"/>
<name>A0AAW3T3N8_9MICO</name>
<comment type="caution">
    <text evidence="1">The sequence shown here is derived from an EMBL/GenBank/DDBJ whole genome shotgun (WGS) entry which is preliminary data.</text>
</comment>
<keyword evidence="3" id="KW-1185">Reference proteome</keyword>
<dbReference type="Proteomes" id="UP000590225">
    <property type="component" value="Unassembled WGS sequence"/>
</dbReference>
<reference evidence="1 4" key="2">
    <citation type="submission" date="2020-07" db="EMBL/GenBank/DDBJ databases">
        <title>Above-ground endophytic microbial communities from plants in different locations in the United States.</title>
        <authorList>
            <person name="Frank C."/>
        </authorList>
    </citation>
    <scope>NUCLEOTIDE SEQUENCE [LARGE SCALE GENOMIC DNA]</scope>
    <source>
        <strain evidence="1 4">WPL5_2</strain>
    </source>
</reference>
<accession>A0AAW3T3N8</accession>
<reference evidence="2 3" key="1">
    <citation type="submission" date="2020-05" db="EMBL/GenBank/DDBJ databases">
        <title>Genome Sequencing of Type Strains.</title>
        <authorList>
            <person name="Lemaire J.F."/>
            <person name="Inderbitzin P."/>
            <person name="Gregorio O.A."/>
            <person name="Collins S.B."/>
            <person name="Wespe N."/>
            <person name="Knight-Connoni V."/>
        </authorList>
    </citation>
    <scope>NUCLEOTIDE SEQUENCE [LARGE SCALE GENOMIC DNA]</scope>
    <source>
        <strain evidence="2 3">ATCC 19096</strain>
    </source>
</reference>
<evidence type="ECO:0000313" key="1">
    <source>
        <dbReference type="EMBL" id="MBA8989608.1"/>
    </source>
</evidence>
<gene>
    <name evidence="1" type="ORF">FHW23_000840</name>
    <name evidence="2" type="ORF">HP507_13780</name>
</gene>
<evidence type="ECO:0000313" key="3">
    <source>
        <dbReference type="Proteomes" id="UP000573001"/>
    </source>
</evidence>
<evidence type="ECO:0000313" key="2">
    <source>
        <dbReference type="EMBL" id="NUU14899.1"/>
    </source>
</evidence>
<dbReference type="EMBL" id="JACGXP010000001">
    <property type="protein sequence ID" value="MBA8989608.1"/>
    <property type="molecule type" value="Genomic_DNA"/>
</dbReference>
<evidence type="ECO:0000313" key="4">
    <source>
        <dbReference type="Proteomes" id="UP000590225"/>
    </source>
</evidence>
<sequence length="190" mass="21477">MICPLHAWGDESIRSHGLDAPAYLLGASIVDTDDVPATRDTLEALRPTHGKLHWHDLNPRERQRVVSVIGKLEAFHLVVVASPIDHRREERARALCLERLAWELASHDVTALTLEARSRRLMDRDLRTVRALRGRFVVPSSLRIQHGDPKAEPMLWLPDQVLGAFGRARAERREIDAAIRGSLDTFDVEP</sequence>